<keyword evidence="2" id="KW-0238">DNA-binding</keyword>
<dbReference type="Gene3D" id="3.40.50.300">
    <property type="entry name" value="P-loop containing nucleotide triphosphate hydrolases"/>
    <property type="match status" value="1"/>
</dbReference>
<keyword evidence="3" id="KW-0804">Transcription</keyword>
<dbReference type="eggNOG" id="COG2909">
    <property type="taxonomic scope" value="Bacteria"/>
</dbReference>
<dbReference type="GO" id="GO:0006355">
    <property type="term" value="P:regulation of DNA-templated transcription"/>
    <property type="evidence" value="ECO:0007669"/>
    <property type="project" value="InterPro"/>
</dbReference>
<accession>K6WRS8</accession>
<dbReference type="InterPro" id="IPR016032">
    <property type="entry name" value="Sig_transdc_resp-reg_C-effctor"/>
</dbReference>
<evidence type="ECO:0000256" key="1">
    <source>
        <dbReference type="ARBA" id="ARBA00023015"/>
    </source>
</evidence>
<gene>
    <name evidence="5" type="ORF">GORHZ_055_00430</name>
</gene>
<dbReference type="STRING" id="1108045.GORHZ_055_00430"/>
<dbReference type="SUPFAM" id="SSF46894">
    <property type="entry name" value="C-terminal effector domain of the bipartite response regulators"/>
    <property type="match status" value="1"/>
</dbReference>
<keyword evidence="1" id="KW-0805">Transcription regulation</keyword>
<dbReference type="PANTHER" id="PTHR44688">
    <property type="entry name" value="DNA-BINDING TRANSCRIPTIONAL ACTIVATOR DEVR_DOSR"/>
    <property type="match status" value="1"/>
</dbReference>
<dbReference type="Pfam" id="PF00196">
    <property type="entry name" value="GerE"/>
    <property type="match status" value="1"/>
</dbReference>
<dbReference type="SUPFAM" id="SSF52540">
    <property type="entry name" value="P-loop containing nucleoside triphosphate hydrolases"/>
    <property type="match status" value="1"/>
</dbReference>
<dbReference type="AlphaFoldDB" id="K6WRS8"/>
<dbReference type="GO" id="GO:0016887">
    <property type="term" value="F:ATP hydrolysis activity"/>
    <property type="evidence" value="ECO:0007669"/>
    <property type="project" value="InterPro"/>
</dbReference>
<dbReference type="InterPro" id="IPR027417">
    <property type="entry name" value="P-loop_NTPase"/>
</dbReference>
<protein>
    <submittedName>
        <fullName evidence="5">Putative LuxR family transcriptional regulator</fullName>
    </submittedName>
</protein>
<dbReference type="PROSITE" id="PS00622">
    <property type="entry name" value="HTH_LUXR_1"/>
    <property type="match status" value="1"/>
</dbReference>
<dbReference type="SMART" id="SM00421">
    <property type="entry name" value="HTH_LUXR"/>
    <property type="match status" value="1"/>
</dbReference>
<dbReference type="Gene3D" id="1.10.10.10">
    <property type="entry name" value="Winged helix-like DNA-binding domain superfamily/Winged helix DNA-binding domain"/>
    <property type="match status" value="1"/>
</dbReference>
<dbReference type="InterPro" id="IPR036388">
    <property type="entry name" value="WH-like_DNA-bd_sf"/>
</dbReference>
<evidence type="ECO:0000313" key="6">
    <source>
        <dbReference type="Proteomes" id="UP000008363"/>
    </source>
</evidence>
<reference evidence="5 6" key="1">
    <citation type="submission" date="2012-08" db="EMBL/GenBank/DDBJ databases">
        <title>Whole genome shotgun sequence of Gordonia rhizosphera NBRC 16068.</title>
        <authorList>
            <person name="Takarada H."/>
            <person name="Isaki S."/>
            <person name="Hosoyama A."/>
            <person name="Tsuchikane K."/>
            <person name="Katsumata H."/>
            <person name="Baba S."/>
            <person name="Ohji S."/>
            <person name="Yamazaki S."/>
            <person name="Fujita N."/>
        </authorList>
    </citation>
    <scope>NUCLEOTIDE SEQUENCE [LARGE SCALE GENOMIC DNA]</scope>
    <source>
        <strain evidence="5 6">NBRC 16068</strain>
    </source>
</reference>
<proteinExistence type="predicted"/>
<organism evidence="5 6">
    <name type="scientific">Gordonia rhizosphera NBRC 16068</name>
    <dbReference type="NCBI Taxonomy" id="1108045"/>
    <lineage>
        <taxon>Bacteria</taxon>
        <taxon>Bacillati</taxon>
        <taxon>Actinomycetota</taxon>
        <taxon>Actinomycetes</taxon>
        <taxon>Mycobacteriales</taxon>
        <taxon>Gordoniaceae</taxon>
        <taxon>Gordonia</taxon>
    </lineage>
</organism>
<dbReference type="InterPro" id="IPR025662">
    <property type="entry name" value="Sigma_54_int_dom_ATP-bd_1"/>
</dbReference>
<dbReference type="Proteomes" id="UP000008363">
    <property type="component" value="Unassembled WGS sequence"/>
</dbReference>
<name>K6WRS8_9ACTN</name>
<sequence length="870" mass="92096">MSTNWPLVEREEEFRIIAATLRGETAACGVVLTGDSGVGKTTLARHVTAGLHGGVRWVAGTESARSIPLGVFAHLVGSATTSDPVTYLAAARESLLAEGDIVIGVDDAHLLDELSATLLHQLAIDRAVHIVATVRSGETVPDAVTSLWKDNHLTRLTLSPFTKQQSVELIETVLGGQLEGLSADLMWEASGGNALFLRHLVEGARQAETLRQVNGVWQLRGRAAITSELASLLESRIEQLDDAVLTVLKYLALCEPLDIDILADLAGEEAVEAAEIAGLVRIVRDGRRLNVRYNHPLFGEVIRHRLGLASSRRLRGRLVKALQAQGTDTPAERIRLADLALESDVAVDSALMSAAARDALAFANAPLGERFARAAVAEGTGGLAAAEPLARSLMWQGNADEADAVLTAFSPADLTELELVLWGGMRFATLLWALGDADRADDVLAMLQEKISDPTLALVVKGFASVRAIFDNRVQDAITLSDEVLESPHPSPWAVEWAVFGGTLSRAVCGRGYEVAALAARARVAEQSTDGLLRFPAGLGEILALTLTGQLDEAGVRADRYVEFSNVGQYLGWGMAGILVSVVELAHGDSAAVARRMQQTLASLDSGRAAESWNYPARVYLVQALSATGRTAPAERALRKAQARFGRHIAVFGPMLTIARSWQEAASGTVSVAVQTALAAAAEARDSGQFAIEAEALHTAARFSDASVAERLSELAAQIDGPLAGLYARHARALEVGDGVELDLCAGEFERLGYLLSAADSAAQASLLHEAAESRSATVASAALANRLAAQCGGLQTPALVEAAQPLPLTTREREIANLVAAGLSNKEIAERLTVSVRTVEGHIYRACTKLDVADRAELAALLLRSNAGT</sequence>
<keyword evidence="6" id="KW-1185">Reference proteome</keyword>
<evidence type="ECO:0000256" key="2">
    <source>
        <dbReference type="ARBA" id="ARBA00023125"/>
    </source>
</evidence>
<dbReference type="CDD" id="cd06170">
    <property type="entry name" value="LuxR_C_like"/>
    <property type="match status" value="1"/>
</dbReference>
<evidence type="ECO:0000313" key="5">
    <source>
        <dbReference type="EMBL" id="GAB89259.1"/>
    </source>
</evidence>
<feature type="domain" description="HTH luxR-type" evidence="4">
    <location>
        <begin position="802"/>
        <end position="867"/>
    </location>
</feature>
<evidence type="ECO:0000259" key="4">
    <source>
        <dbReference type="PROSITE" id="PS50043"/>
    </source>
</evidence>
<dbReference type="InterPro" id="IPR000792">
    <property type="entry name" value="Tscrpt_reg_LuxR_C"/>
</dbReference>
<dbReference type="EMBL" id="BAHC01000055">
    <property type="protein sequence ID" value="GAB89259.1"/>
    <property type="molecule type" value="Genomic_DNA"/>
</dbReference>
<dbReference type="Pfam" id="PF13401">
    <property type="entry name" value="AAA_22"/>
    <property type="match status" value="1"/>
</dbReference>
<evidence type="ECO:0000256" key="3">
    <source>
        <dbReference type="ARBA" id="ARBA00023163"/>
    </source>
</evidence>
<dbReference type="RefSeq" id="WP_006331247.1">
    <property type="nucleotide sequence ID" value="NZ_BAHC01000055.1"/>
</dbReference>
<dbReference type="PANTHER" id="PTHR44688:SF16">
    <property type="entry name" value="DNA-BINDING TRANSCRIPTIONAL ACTIVATOR DEVR_DOSR"/>
    <property type="match status" value="1"/>
</dbReference>
<dbReference type="PROSITE" id="PS00675">
    <property type="entry name" value="SIGMA54_INTERACT_1"/>
    <property type="match status" value="1"/>
</dbReference>
<dbReference type="GO" id="GO:0003677">
    <property type="term" value="F:DNA binding"/>
    <property type="evidence" value="ECO:0007669"/>
    <property type="project" value="UniProtKB-KW"/>
</dbReference>
<dbReference type="PRINTS" id="PR00038">
    <property type="entry name" value="HTHLUXR"/>
</dbReference>
<comment type="caution">
    <text evidence="5">The sequence shown here is derived from an EMBL/GenBank/DDBJ whole genome shotgun (WGS) entry which is preliminary data.</text>
</comment>
<dbReference type="OrthoDB" id="3197423at2"/>
<dbReference type="PROSITE" id="PS50043">
    <property type="entry name" value="HTH_LUXR_2"/>
    <property type="match status" value="1"/>
</dbReference>
<dbReference type="InterPro" id="IPR049945">
    <property type="entry name" value="AAA_22"/>
</dbReference>